<accession>A0A6C0D5C0</accession>
<reference evidence="2" key="1">
    <citation type="journal article" date="2020" name="Nature">
        <title>Giant virus diversity and host interactions through global metagenomics.</title>
        <authorList>
            <person name="Schulz F."/>
            <person name="Roux S."/>
            <person name="Paez-Espino D."/>
            <person name="Jungbluth S."/>
            <person name="Walsh D.A."/>
            <person name="Denef V.J."/>
            <person name="McMahon K.D."/>
            <person name="Konstantinidis K.T."/>
            <person name="Eloe-Fadrosh E.A."/>
            <person name="Kyrpides N.C."/>
            <person name="Woyke T."/>
        </authorList>
    </citation>
    <scope>NUCLEOTIDE SEQUENCE</scope>
    <source>
        <strain evidence="2">GVMAG-M-3300023174-116</strain>
    </source>
</reference>
<proteinExistence type="predicted"/>
<dbReference type="AlphaFoldDB" id="A0A6C0D5C0"/>
<protein>
    <submittedName>
        <fullName evidence="2">Uncharacterized protein</fullName>
    </submittedName>
</protein>
<keyword evidence="1" id="KW-0812">Transmembrane</keyword>
<dbReference type="SUPFAM" id="SSF57850">
    <property type="entry name" value="RING/U-box"/>
    <property type="match status" value="1"/>
</dbReference>
<feature type="transmembrane region" description="Helical" evidence="1">
    <location>
        <begin position="105"/>
        <end position="128"/>
    </location>
</feature>
<dbReference type="EMBL" id="MN739535">
    <property type="protein sequence ID" value="QHT11653.1"/>
    <property type="molecule type" value="Genomic_DNA"/>
</dbReference>
<keyword evidence="1" id="KW-1133">Transmembrane helix</keyword>
<keyword evidence="1" id="KW-0472">Membrane</keyword>
<organism evidence="2">
    <name type="scientific">viral metagenome</name>
    <dbReference type="NCBI Taxonomy" id="1070528"/>
    <lineage>
        <taxon>unclassified sequences</taxon>
        <taxon>metagenomes</taxon>
        <taxon>organismal metagenomes</taxon>
    </lineage>
</organism>
<sequence length="130" mass="15038">MECVICLEDIICNDYCKFNCCNNSVHNTCLKLWVDKSIKNTTVAKCFICSQKNNAIENIIRLNSYNSNANANEIVNNNNNNYIIIDISANNINQTRAQAYIEIRYFFILKLIYTTLVICILFIGFLYIKL</sequence>
<name>A0A6C0D5C0_9ZZZZ</name>
<evidence type="ECO:0000256" key="1">
    <source>
        <dbReference type="SAM" id="Phobius"/>
    </source>
</evidence>
<evidence type="ECO:0000313" key="2">
    <source>
        <dbReference type="EMBL" id="QHT11653.1"/>
    </source>
</evidence>